<accession>A0A1F5S9E6</accession>
<evidence type="ECO:0000256" key="1">
    <source>
        <dbReference type="SAM" id="MobiDB-lite"/>
    </source>
</evidence>
<dbReference type="EMBL" id="MFFS01000002">
    <property type="protein sequence ID" value="OGF23338.1"/>
    <property type="molecule type" value="Genomic_DNA"/>
</dbReference>
<proteinExistence type="predicted"/>
<reference evidence="2 3" key="1">
    <citation type="journal article" date="2016" name="Nat. Commun.">
        <title>Thousands of microbial genomes shed light on interconnected biogeochemical processes in an aquifer system.</title>
        <authorList>
            <person name="Anantharaman K."/>
            <person name="Brown C.T."/>
            <person name="Hug L.A."/>
            <person name="Sharon I."/>
            <person name="Castelle C.J."/>
            <person name="Probst A.J."/>
            <person name="Thomas B.C."/>
            <person name="Singh A."/>
            <person name="Wilkins M.J."/>
            <person name="Karaoz U."/>
            <person name="Brodie E.L."/>
            <person name="Williams K.H."/>
            <person name="Hubbard S.S."/>
            <person name="Banfield J.F."/>
        </authorList>
    </citation>
    <scope>NUCLEOTIDE SEQUENCE [LARGE SCALE GENOMIC DNA]</scope>
</reference>
<gene>
    <name evidence="2" type="ORF">A2Y83_01325</name>
</gene>
<protein>
    <submittedName>
        <fullName evidence="2">Uncharacterized protein</fullName>
    </submittedName>
</protein>
<dbReference type="AlphaFoldDB" id="A0A1F5S9E6"/>
<comment type="caution">
    <text evidence="2">The sequence shown here is derived from an EMBL/GenBank/DDBJ whole genome shotgun (WGS) entry which is preliminary data.</text>
</comment>
<feature type="region of interest" description="Disordered" evidence="1">
    <location>
        <begin position="15"/>
        <end position="39"/>
    </location>
</feature>
<organism evidence="2 3">
    <name type="scientific">Candidatus Falkowbacteria bacterium RBG_13_39_14</name>
    <dbReference type="NCBI Taxonomy" id="1797985"/>
    <lineage>
        <taxon>Bacteria</taxon>
        <taxon>Candidatus Falkowiibacteriota</taxon>
    </lineage>
</organism>
<evidence type="ECO:0000313" key="3">
    <source>
        <dbReference type="Proteomes" id="UP000178323"/>
    </source>
</evidence>
<sequence length="74" mass="8262">MKFLYNKLGYAHQMETRHPEKSRPRIIAGRGGEGSPESARYTFSSSRAKGFLSAFGGFGMTRKISIPVRLNIVL</sequence>
<evidence type="ECO:0000313" key="2">
    <source>
        <dbReference type="EMBL" id="OGF23338.1"/>
    </source>
</evidence>
<dbReference type="Proteomes" id="UP000178323">
    <property type="component" value="Unassembled WGS sequence"/>
</dbReference>
<name>A0A1F5S9E6_9BACT</name>